<dbReference type="SUPFAM" id="SSF56935">
    <property type="entry name" value="Porins"/>
    <property type="match status" value="1"/>
</dbReference>
<name>A0A3S3S3R7_9GAMM</name>
<dbReference type="PIRSF" id="PIRSF028696">
    <property type="entry name" value="UCP028696"/>
    <property type="match status" value="1"/>
</dbReference>
<dbReference type="AlphaFoldDB" id="A0A3S3S3R7"/>
<dbReference type="Pfam" id="PF11059">
    <property type="entry name" value="DUF2860"/>
    <property type="match status" value="1"/>
</dbReference>
<evidence type="ECO:0000256" key="1">
    <source>
        <dbReference type="SAM" id="SignalP"/>
    </source>
</evidence>
<comment type="caution">
    <text evidence="2">The sequence shown here is derived from an EMBL/GenBank/DDBJ whole genome shotgun (WGS) entry which is preliminary data.</text>
</comment>
<keyword evidence="3" id="KW-1185">Reference proteome</keyword>
<feature type="chain" id="PRO_5018544480" evidence="1">
    <location>
        <begin position="20"/>
        <end position="326"/>
    </location>
</feature>
<proteinExistence type="predicted"/>
<dbReference type="RefSeq" id="WP_128782806.1">
    <property type="nucleotide sequence ID" value="NZ_RJLM01000001.1"/>
</dbReference>
<protein>
    <submittedName>
        <fullName evidence="2">DUF2860 domain-containing protein</fullName>
    </submittedName>
</protein>
<accession>A0A3S3S3R7</accession>
<dbReference type="OrthoDB" id="6199337at2"/>
<reference evidence="2 3" key="1">
    <citation type="submission" date="2018-11" db="EMBL/GenBank/DDBJ databases">
        <title>Photobacterium sp. BEI247 sp. nov., a marine bacterium isolated from Yongle Blue Hole in the South China Sea.</title>
        <authorList>
            <person name="Wang X."/>
        </authorList>
    </citation>
    <scope>NUCLEOTIDE SEQUENCE [LARGE SCALE GENOMIC DNA]</scope>
    <source>
        <strain evidence="3">BEI247</strain>
    </source>
</reference>
<dbReference type="Proteomes" id="UP000287563">
    <property type="component" value="Unassembled WGS sequence"/>
</dbReference>
<dbReference type="InterPro" id="IPR016896">
    <property type="entry name" value="DUF2860"/>
</dbReference>
<gene>
    <name evidence="2" type="ORF">EDI28_05635</name>
</gene>
<feature type="signal peptide" evidence="1">
    <location>
        <begin position="1"/>
        <end position="19"/>
    </location>
</feature>
<evidence type="ECO:0000313" key="2">
    <source>
        <dbReference type="EMBL" id="RWX57500.1"/>
    </source>
</evidence>
<organism evidence="2 3">
    <name type="scientific">Photobacterium chitinilyticum</name>
    <dbReference type="NCBI Taxonomy" id="2485123"/>
    <lineage>
        <taxon>Bacteria</taxon>
        <taxon>Pseudomonadati</taxon>
        <taxon>Pseudomonadota</taxon>
        <taxon>Gammaproteobacteria</taxon>
        <taxon>Vibrionales</taxon>
        <taxon>Vibrionaceae</taxon>
        <taxon>Photobacterium</taxon>
    </lineage>
</organism>
<dbReference type="EMBL" id="RJLM01000001">
    <property type="protein sequence ID" value="RWX57500.1"/>
    <property type="molecule type" value="Genomic_DNA"/>
</dbReference>
<evidence type="ECO:0000313" key="3">
    <source>
        <dbReference type="Proteomes" id="UP000287563"/>
    </source>
</evidence>
<sequence>MKPLRLCLVASIVSTTAFANQGKEWTPGFGGDISFLAGYTETTSQFNTDNNVTADLTNNGRAQSKGFLSPLGTVSYTFQQADKQVYFGTSRSDIALGRFHVELGYRQRIPDNGQISVSYVPGLLSSDTWEDPFVTNQSRTETDSTIKGLRLQYNRILGSNFSVELSGGKQEIDTEKSGQHNLSAEDQALLIREGDIFFSQLSYLKLITQDQMLRSAVSYTRLAADGDAMANNTYGAEIGIIQLLPSSSLALTLSYDLAEFDETNPIFGERQKDNRWGVFLAYEYQEPFGWENWGLVSLAGYNESNSNINFYDEDALLFSAGINYKF</sequence>
<keyword evidence="1" id="KW-0732">Signal</keyword>